<evidence type="ECO:0000256" key="1">
    <source>
        <dbReference type="ARBA" id="ARBA00007164"/>
    </source>
</evidence>
<dbReference type="InterPro" id="IPR012338">
    <property type="entry name" value="Beta-lactam/transpept-like"/>
</dbReference>
<feature type="chain" id="PRO_5004269261" evidence="11">
    <location>
        <begin position="34"/>
        <end position="424"/>
    </location>
</feature>
<feature type="active site" description="Proton acceptor" evidence="7">
    <location>
        <position position="72"/>
    </location>
</feature>
<dbReference type="InterPro" id="IPR001967">
    <property type="entry name" value="Peptidase_S11_N"/>
</dbReference>
<dbReference type="Pfam" id="PF00768">
    <property type="entry name" value="Peptidase_S11"/>
    <property type="match status" value="1"/>
</dbReference>
<dbReference type="HOGENOM" id="CLU_647089_0_0_9"/>
<evidence type="ECO:0000313" key="14">
    <source>
        <dbReference type="Proteomes" id="UP000000417"/>
    </source>
</evidence>
<evidence type="ECO:0000256" key="9">
    <source>
        <dbReference type="RuleBase" id="RU004016"/>
    </source>
</evidence>
<dbReference type="RefSeq" id="WP_011196498.1">
    <property type="nucleotide sequence ID" value="NC_006177.1"/>
</dbReference>
<feature type="signal peptide" evidence="11">
    <location>
        <begin position="1"/>
        <end position="33"/>
    </location>
</feature>
<feature type="domain" description="Peptidase S11 D-alanyl-D-alanine carboxypeptidase A N-terminal" evidence="12">
    <location>
        <begin position="39"/>
        <end position="260"/>
    </location>
</feature>
<dbReference type="InterPro" id="IPR018044">
    <property type="entry name" value="Peptidase_S11"/>
</dbReference>
<evidence type="ECO:0000256" key="8">
    <source>
        <dbReference type="PIRSR" id="PIRSR618044-2"/>
    </source>
</evidence>
<dbReference type="STRING" id="292459.STH2375"/>
<dbReference type="PRINTS" id="PR00725">
    <property type="entry name" value="DADACBPTASE1"/>
</dbReference>
<feature type="active site" description="Acyl-ester intermediate" evidence="7">
    <location>
        <position position="69"/>
    </location>
</feature>
<evidence type="ECO:0000313" key="13">
    <source>
        <dbReference type="EMBL" id="BAD41360.1"/>
    </source>
</evidence>
<keyword evidence="3" id="KW-0378">Hydrolase</keyword>
<feature type="region of interest" description="Disordered" evidence="10">
    <location>
        <begin position="354"/>
        <end position="374"/>
    </location>
</feature>
<keyword evidence="13" id="KW-0645">Protease</keyword>
<dbReference type="PANTHER" id="PTHR21581:SF33">
    <property type="entry name" value="D-ALANYL-D-ALANINE CARBOXYPEPTIDASE DACB"/>
    <property type="match status" value="1"/>
</dbReference>
<comment type="similarity">
    <text evidence="1 9">Belongs to the peptidase S11 family.</text>
</comment>
<evidence type="ECO:0000256" key="7">
    <source>
        <dbReference type="PIRSR" id="PIRSR618044-1"/>
    </source>
</evidence>
<keyword evidence="2 11" id="KW-0732">Signal</keyword>
<dbReference type="Proteomes" id="UP000000417">
    <property type="component" value="Chromosome"/>
</dbReference>
<evidence type="ECO:0000256" key="11">
    <source>
        <dbReference type="SAM" id="SignalP"/>
    </source>
</evidence>
<dbReference type="OrthoDB" id="9791132at2"/>
<dbReference type="GO" id="GO:0071555">
    <property type="term" value="P:cell wall organization"/>
    <property type="evidence" value="ECO:0007669"/>
    <property type="project" value="UniProtKB-KW"/>
</dbReference>
<evidence type="ECO:0000256" key="4">
    <source>
        <dbReference type="ARBA" id="ARBA00022960"/>
    </source>
</evidence>
<dbReference type="GO" id="GO:0009252">
    <property type="term" value="P:peptidoglycan biosynthetic process"/>
    <property type="evidence" value="ECO:0007669"/>
    <property type="project" value="UniProtKB-KW"/>
</dbReference>
<keyword evidence="6" id="KW-0961">Cell wall biogenesis/degradation</keyword>
<sequence>MPSHREEIALKRLRAIIACALLLTLLLRLPASADDTWYETSAESGILMDCATGQVLWEKNPDERLAIASTTKIMTALLAIESGRLDETVTIPPEAELIEGSKVYLTQGTTYTLRELLEALILESANDAAVAIAIFLGGSEEAFVRQMNEKARALGLTDTQFRNPHGLDEDGHYSSARDLARLGRVAMADPVYREIAGTEWLTFPWPEMETTREIYNRNLLIQRMPEATGVKNGYTEAALFTLVGSAAADGREVIGVLLGNPDKEQMYADMERLLRHGLYDFSLTTVLSAGDLPGAGGRLEEPLRAWLREGDEVEIAYRRPLPGEEWPEGTVAVVQALVDGRVIAHQPVLAPVTASAQAEPPAHSDGGSGKPPGAGAAAWYQRAGVWMATGAALCGAVIATDRLQARRRQRRFRRHSADRLSASD</sequence>
<protein>
    <submittedName>
        <fullName evidence="13">D-alanyl-D-alanine carboxypeptidase</fullName>
    </submittedName>
</protein>
<accession>Q67LT6</accession>
<dbReference type="eggNOG" id="COG1686">
    <property type="taxonomic scope" value="Bacteria"/>
</dbReference>
<dbReference type="GO" id="GO:0008360">
    <property type="term" value="P:regulation of cell shape"/>
    <property type="evidence" value="ECO:0007669"/>
    <property type="project" value="UniProtKB-KW"/>
</dbReference>
<evidence type="ECO:0000256" key="10">
    <source>
        <dbReference type="SAM" id="MobiDB-lite"/>
    </source>
</evidence>
<organism evidence="13 14">
    <name type="scientific">Symbiobacterium thermophilum (strain DSM 24528 / JCM 14929 / IAM 14863 / T)</name>
    <dbReference type="NCBI Taxonomy" id="292459"/>
    <lineage>
        <taxon>Bacteria</taxon>
        <taxon>Bacillati</taxon>
        <taxon>Bacillota</taxon>
        <taxon>Clostridia</taxon>
        <taxon>Eubacteriales</taxon>
        <taxon>Symbiobacteriaceae</taxon>
        <taxon>Symbiobacterium</taxon>
    </lineage>
</organism>
<reference evidence="13 14" key="1">
    <citation type="journal article" date="2004" name="Nucleic Acids Res.">
        <title>Genome sequence of Symbiobacterium thermophilum, an uncultivable bacterium that depends on microbial commensalism.</title>
        <authorList>
            <person name="Ueda K."/>
            <person name="Yamashita A."/>
            <person name="Ishikawa J."/>
            <person name="Shimada M."/>
            <person name="Watsuji T."/>
            <person name="Morimura K."/>
            <person name="Ikeda H."/>
            <person name="Hattori M."/>
            <person name="Beppu T."/>
        </authorList>
    </citation>
    <scope>NUCLEOTIDE SEQUENCE [LARGE SCALE GENOMIC DNA]</scope>
    <source>
        <strain evidence="14">T / IAM 14863</strain>
    </source>
</reference>
<evidence type="ECO:0000256" key="2">
    <source>
        <dbReference type="ARBA" id="ARBA00022729"/>
    </source>
</evidence>
<dbReference type="GO" id="GO:0009002">
    <property type="term" value="F:serine-type D-Ala-D-Ala carboxypeptidase activity"/>
    <property type="evidence" value="ECO:0007669"/>
    <property type="project" value="InterPro"/>
</dbReference>
<dbReference type="KEGG" id="sth:STH2375"/>
<gene>
    <name evidence="13" type="ordered locus">STH2375</name>
</gene>
<keyword evidence="13" id="KW-0121">Carboxypeptidase</keyword>
<keyword evidence="4" id="KW-0133">Cell shape</keyword>
<dbReference type="Gene3D" id="3.40.710.10">
    <property type="entry name" value="DD-peptidase/beta-lactamase superfamily"/>
    <property type="match status" value="1"/>
</dbReference>
<evidence type="ECO:0000256" key="3">
    <source>
        <dbReference type="ARBA" id="ARBA00022801"/>
    </source>
</evidence>
<dbReference type="PANTHER" id="PTHR21581">
    <property type="entry name" value="D-ALANYL-D-ALANINE CARBOXYPEPTIDASE"/>
    <property type="match status" value="1"/>
</dbReference>
<keyword evidence="14" id="KW-1185">Reference proteome</keyword>
<feature type="active site" evidence="7">
    <location>
        <position position="124"/>
    </location>
</feature>
<evidence type="ECO:0000259" key="12">
    <source>
        <dbReference type="Pfam" id="PF00768"/>
    </source>
</evidence>
<keyword evidence="5" id="KW-0573">Peptidoglycan synthesis</keyword>
<proteinExistence type="inferred from homology"/>
<dbReference type="GO" id="GO:0006508">
    <property type="term" value="P:proteolysis"/>
    <property type="evidence" value="ECO:0007669"/>
    <property type="project" value="InterPro"/>
</dbReference>
<dbReference type="AlphaFoldDB" id="Q67LT6"/>
<evidence type="ECO:0000256" key="6">
    <source>
        <dbReference type="ARBA" id="ARBA00023316"/>
    </source>
</evidence>
<dbReference type="EMBL" id="AP006840">
    <property type="protein sequence ID" value="BAD41360.1"/>
    <property type="molecule type" value="Genomic_DNA"/>
</dbReference>
<evidence type="ECO:0000256" key="5">
    <source>
        <dbReference type="ARBA" id="ARBA00022984"/>
    </source>
</evidence>
<name>Q67LT6_SYMTH</name>
<feature type="binding site" evidence="8">
    <location>
        <position position="231"/>
    </location>
    <ligand>
        <name>substrate</name>
    </ligand>
</feature>
<dbReference type="SUPFAM" id="SSF56601">
    <property type="entry name" value="beta-lactamase/transpeptidase-like"/>
    <property type="match status" value="1"/>
</dbReference>